<evidence type="ECO:0000256" key="8">
    <source>
        <dbReference type="PROSITE-ProRule" id="PRU00703"/>
    </source>
</evidence>
<sequence length="850" mass="94065">MGDLFAEERTKRGCTVPEVHSFRSTATTSSEHYASLGAHAVEDEGRAAYQRDEKVALLSTDSGDSAGEDYQDIVRQERRRRELQKLRAKVRAAQGRWEIQTNPLDVDSDQEINEMLDISHQRTIGAGPSSRGFVEQPDQHQQQAPVEYRASPGDDETPLQGTGQYEDFHTIDWQRDIARDRMRHRNLMKKRADGMWHLLCSIQDAWSGWLCVLLVGIAAGSIAAVIDIGAAWMKDLREGICPQAFWLNKEHCCWASNEASFEGAQCNQWYKWPEVFRSRGELPMVSPEEWWFSVLQCIFYVFWSVSFAAIAAMLVHTFAPYACGSGIPEIKTILSGFIIRGYLGKWTLIIKSVGLVLAVSAGLSLGKEGPLVHVACCIGNILAYVFPKYGRNEAKKREILSAASAAGVSVAFGAPIGGVLFSLEEVSYYFPLKTLWRSFFCALVAASVLRSINPFGNDHLVMFYVKVIVVALVTALISYPNEFTRMNTSDLIKVLFSQCGIGDSTPLCDYKRNFTNVNTPIERAEAGPLVYQSMWQLGAALIFKMLITIFTFGIKVPAGIFIPSLAFGAIIGRIVGVAMEQMVFHNPTWWLFQGACSTGEQCITPGLYAMVGAAACLGGVTRMTVSLVVIMFELTGSVNYIVPLMTSIMAAKWVADALGKEGIYDAHINLNGYPFLDVKEEFEHTTMAQDAMQPRRGEGKLTCITQDGQTVQDIEELLRTTSHNGFPVVVSDDNPCLVGFVLRRDLNIALATLSAQDGVTSGSRVLFTSTVPVPWNGPPPLKLTRILDLAPITVTDHTPMETVIDMFRKLGLRQTLVTRNGKILGIITKKDVLRHIKLLANQDPESVLFN</sequence>
<evidence type="ECO:0000256" key="10">
    <source>
        <dbReference type="SAM" id="MobiDB-lite"/>
    </source>
</evidence>
<dbReference type="CDD" id="cd03684">
    <property type="entry name" value="ClC_3_like"/>
    <property type="match status" value="1"/>
</dbReference>
<feature type="transmembrane region" description="Helical" evidence="9">
    <location>
        <begin position="560"/>
        <end position="579"/>
    </location>
</feature>
<keyword evidence="13" id="KW-1185">Reference proteome</keyword>
<dbReference type="GO" id="GO:0008021">
    <property type="term" value="C:synaptic vesicle"/>
    <property type="evidence" value="ECO:0007669"/>
    <property type="project" value="TreeGrafter"/>
</dbReference>
<evidence type="ECO:0000259" key="11">
    <source>
        <dbReference type="PROSITE" id="PS51371"/>
    </source>
</evidence>
<dbReference type="Gene3D" id="3.90.1280.20">
    <property type="match status" value="1"/>
</dbReference>
<feature type="transmembrane region" description="Helical" evidence="9">
    <location>
        <begin position="371"/>
        <end position="387"/>
    </location>
</feature>
<evidence type="ECO:0000256" key="7">
    <source>
        <dbReference type="ARBA" id="ARBA00023214"/>
    </source>
</evidence>
<evidence type="ECO:0000256" key="9">
    <source>
        <dbReference type="RuleBase" id="RU361221"/>
    </source>
</evidence>
<dbReference type="Pfam" id="PF00654">
    <property type="entry name" value="Voltage_CLC"/>
    <property type="match status" value="1"/>
</dbReference>
<dbReference type="InterPro" id="IPR014743">
    <property type="entry name" value="Cl-channel_core"/>
</dbReference>
<dbReference type="FunFam" id="1.10.3080.10:FF:000016">
    <property type="entry name" value="Chloride channel protein"/>
    <property type="match status" value="1"/>
</dbReference>
<proteinExistence type="inferred from homology"/>
<feature type="transmembrane region" description="Helical" evidence="9">
    <location>
        <begin position="290"/>
        <end position="312"/>
    </location>
</feature>
<protein>
    <recommendedName>
        <fullName evidence="9">Chloride channel protein</fullName>
    </recommendedName>
</protein>
<feature type="domain" description="CBS" evidence="11">
    <location>
        <begin position="783"/>
        <end position="845"/>
    </location>
</feature>
<keyword evidence="4 9" id="KW-1133">Transmembrane helix</keyword>
<evidence type="ECO:0000313" key="13">
    <source>
        <dbReference type="Proteomes" id="UP000192247"/>
    </source>
</evidence>
<dbReference type="FunCoup" id="A0A1V9XCC3">
    <property type="interactions" value="911"/>
</dbReference>
<keyword evidence="6 9" id="KW-0472">Membrane</keyword>
<keyword evidence="3 9" id="KW-0812">Transmembrane</keyword>
<evidence type="ECO:0000256" key="2">
    <source>
        <dbReference type="ARBA" id="ARBA00022448"/>
    </source>
</evidence>
<evidence type="ECO:0000313" key="12">
    <source>
        <dbReference type="EMBL" id="OQR71002.1"/>
    </source>
</evidence>
<dbReference type="GO" id="GO:0005794">
    <property type="term" value="C:Golgi apparatus"/>
    <property type="evidence" value="ECO:0007669"/>
    <property type="project" value="TreeGrafter"/>
</dbReference>
<evidence type="ECO:0000256" key="5">
    <source>
        <dbReference type="ARBA" id="ARBA00023065"/>
    </source>
</evidence>
<keyword evidence="7 9" id="KW-0868">Chloride</keyword>
<dbReference type="PANTHER" id="PTHR45711">
    <property type="entry name" value="CHLORIDE CHANNEL PROTEIN"/>
    <property type="match status" value="1"/>
</dbReference>
<dbReference type="SMART" id="SM00116">
    <property type="entry name" value="CBS"/>
    <property type="match status" value="2"/>
</dbReference>
<accession>A0A1V9XCC3</accession>
<dbReference type="Pfam" id="PF00571">
    <property type="entry name" value="CBS"/>
    <property type="match status" value="2"/>
</dbReference>
<feature type="transmembrane region" description="Helical" evidence="9">
    <location>
        <begin position="346"/>
        <end position="365"/>
    </location>
</feature>
<dbReference type="EMBL" id="MNPL01015601">
    <property type="protein sequence ID" value="OQR71002.1"/>
    <property type="molecule type" value="Genomic_DNA"/>
</dbReference>
<feature type="region of interest" description="Disordered" evidence="10">
    <location>
        <begin position="128"/>
        <end position="164"/>
    </location>
</feature>
<dbReference type="AlphaFoldDB" id="A0A1V9XCC3"/>
<feature type="transmembrane region" description="Helical" evidence="9">
    <location>
        <begin position="607"/>
        <end position="632"/>
    </location>
</feature>
<dbReference type="GO" id="GO:0010008">
    <property type="term" value="C:endosome membrane"/>
    <property type="evidence" value="ECO:0007669"/>
    <property type="project" value="UniProtKB-SubCell"/>
</dbReference>
<dbReference type="GO" id="GO:0005886">
    <property type="term" value="C:plasma membrane"/>
    <property type="evidence" value="ECO:0007669"/>
    <property type="project" value="TreeGrafter"/>
</dbReference>
<comment type="caution">
    <text evidence="12">The sequence shown here is derived from an EMBL/GenBank/DDBJ whole genome shotgun (WGS) entry which is preliminary data.</text>
</comment>
<organism evidence="12 13">
    <name type="scientific">Tropilaelaps mercedesae</name>
    <dbReference type="NCBI Taxonomy" id="418985"/>
    <lineage>
        <taxon>Eukaryota</taxon>
        <taxon>Metazoa</taxon>
        <taxon>Ecdysozoa</taxon>
        <taxon>Arthropoda</taxon>
        <taxon>Chelicerata</taxon>
        <taxon>Arachnida</taxon>
        <taxon>Acari</taxon>
        <taxon>Parasitiformes</taxon>
        <taxon>Mesostigmata</taxon>
        <taxon>Gamasina</taxon>
        <taxon>Dermanyssoidea</taxon>
        <taxon>Laelapidae</taxon>
        <taxon>Tropilaelaps</taxon>
    </lineage>
</organism>
<comment type="similarity">
    <text evidence="9">Belongs to the chloride channel (TC 2.A.49) family.</text>
</comment>
<evidence type="ECO:0000256" key="3">
    <source>
        <dbReference type="ARBA" id="ARBA00022692"/>
    </source>
</evidence>
<dbReference type="GO" id="GO:0005247">
    <property type="term" value="F:voltage-gated chloride channel activity"/>
    <property type="evidence" value="ECO:0007669"/>
    <property type="project" value="TreeGrafter"/>
</dbReference>
<feature type="domain" description="CBS" evidence="11">
    <location>
        <begin position="692"/>
        <end position="758"/>
    </location>
</feature>
<dbReference type="InterPro" id="IPR000644">
    <property type="entry name" value="CBS_dom"/>
</dbReference>
<dbReference type="OrthoDB" id="44789at2759"/>
<feature type="transmembrane region" description="Helical" evidence="9">
    <location>
        <begin position="534"/>
        <end position="553"/>
    </location>
</feature>
<comment type="subcellular location">
    <subcellularLocation>
        <location evidence="1">Endosome membrane</location>
        <topology evidence="1">Multi-pass membrane protein</topology>
    </subcellularLocation>
    <subcellularLocation>
        <location evidence="9">Membrane</location>
        <topology evidence="9">Multi-pass membrane protein</topology>
    </subcellularLocation>
</comment>
<dbReference type="GO" id="GO:0005769">
    <property type="term" value="C:early endosome"/>
    <property type="evidence" value="ECO:0007669"/>
    <property type="project" value="TreeGrafter"/>
</dbReference>
<dbReference type="Proteomes" id="UP000192247">
    <property type="component" value="Unassembled WGS sequence"/>
</dbReference>
<dbReference type="CDD" id="cd04591">
    <property type="entry name" value="CBS_pair_voltage-gated_CLC_euk_bac"/>
    <property type="match status" value="1"/>
</dbReference>
<dbReference type="Gene3D" id="1.10.3080.10">
    <property type="entry name" value="Clc chloride channel"/>
    <property type="match status" value="2"/>
</dbReference>
<dbReference type="FunFam" id="3.90.1280.20:FF:000003">
    <property type="entry name" value="Chloride channel protein"/>
    <property type="match status" value="1"/>
</dbReference>
<dbReference type="InterPro" id="IPR046342">
    <property type="entry name" value="CBS_dom_sf"/>
</dbReference>
<dbReference type="InParanoid" id="A0A1V9XCC3"/>
<dbReference type="PROSITE" id="PS51371">
    <property type="entry name" value="CBS"/>
    <property type="match status" value="2"/>
</dbReference>
<evidence type="ECO:0000256" key="4">
    <source>
        <dbReference type="ARBA" id="ARBA00022989"/>
    </source>
</evidence>
<dbReference type="SUPFAM" id="SSF54631">
    <property type="entry name" value="CBS-domain pair"/>
    <property type="match status" value="1"/>
</dbReference>
<dbReference type="Gene3D" id="3.10.580.20">
    <property type="match status" value="1"/>
</dbReference>
<gene>
    <name evidence="12" type="ORF">BIW11_01584</name>
</gene>
<keyword evidence="5 9" id="KW-0406">Ion transport</keyword>
<keyword evidence="2 9" id="KW-0813">Transport</keyword>
<dbReference type="SUPFAM" id="SSF81340">
    <property type="entry name" value="Clc chloride channel"/>
    <property type="match status" value="1"/>
</dbReference>
<evidence type="ECO:0000256" key="6">
    <source>
        <dbReference type="ARBA" id="ARBA00023136"/>
    </source>
</evidence>
<name>A0A1V9XCC3_9ACAR</name>
<feature type="transmembrane region" description="Helical" evidence="9">
    <location>
        <begin position="460"/>
        <end position="479"/>
    </location>
</feature>
<feature type="transmembrane region" description="Helical" evidence="9">
    <location>
        <begin position="206"/>
        <end position="228"/>
    </location>
</feature>
<evidence type="ECO:0000256" key="1">
    <source>
        <dbReference type="ARBA" id="ARBA00004337"/>
    </source>
</evidence>
<keyword evidence="8" id="KW-0129">CBS domain</keyword>
<dbReference type="PANTHER" id="PTHR45711:SF6">
    <property type="entry name" value="CHLORIDE CHANNEL PROTEIN"/>
    <property type="match status" value="1"/>
</dbReference>
<reference evidence="12 13" key="1">
    <citation type="journal article" date="2017" name="Gigascience">
        <title>Draft genome of the honey bee ectoparasitic mite, Tropilaelaps mercedesae, is shaped by the parasitic life history.</title>
        <authorList>
            <person name="Dong X."/>
            <person name="Armstrong S.D."/>
            <person name="Xia D."/>
            <person name="Makepeace B.L."/>
            <person name="Darby A.C."/>
            <person name="Kadowaki T."/>
        </authorList>
    </citation>
    <scope>NUCLEOTIDE SEQUENCE [LARGE SCALE GENOMIC DNA]</scope>
    <source>
        <strain evidence="12">Wuxi-XJTLU</strain>
    </source>
</reference>
<dbReference type="PRINTS" id="PR00762">
    <property type="entry name" value="CLCHANNEL"/>
</dbReference>
<feature type="transmembrane region" description="Helical" evidence="9">
    <location>
        <begin position="435"/>
        <end position="453"/>
    </location>
</feature>
<dbReference type="InterPro" id="IPR001807">
    <property type="entry name" value="ClC"/>
</dbReference>
<feature type="transmembrane region" description="Helical" evidence="9">
    <location>
        <begin position="399"/>
        <end position="423"/>
    </location>
</feature>
<dbReference type="STRING" id="418985.A0A1V9XCC3"/>